<dbReference type="PANTHER" id="PTHR48100">
    <property type="entry name" value="BROAD-SPECIFICITY PHOSPHATASE YOR283W-RELATED"/>
    <property type="match status" value="1"/>
</dbReference>
<accession>E0TEN8</accession>
<dbReference type="InterPro" id="IPR029033">
    <property type="entry name" value="His_PPase_superfam"/>
</dbReference>
<reference evidence="5 6" key="2">
    <citation type="journal article" date="2011" name="J. Bacteriol.">
        <title>Complete genome sequence of strain HTCC2503T of Parvularcula bermudensis, the type species of the order "Parvularculales" in the class Alphaproteobacteria.</title>
        <authorList>
            <person name="Oh H.M."/>
            <person name="Kang I."/>
            <person name="Vergin K.L."/>
            <person name="Kang D."/>
            <person name="Rhee K.H."/>
            <person name="Giovannoni S.J."/>
            <person name="Cho J.C."/>
        </authorList>
    </citation>
    <scope>NUCLEOTIDE SEQUENCE [LARGE SCALE GENOMIC DNA]</scope>
    <source>
        <strain evidence="6">ATCC BAA-594 / HTCC2503 / KCTC 12087</strain>
    </source>
</reference>
<evidence type="ECO:0000256" key="1">
    <source>
        <dbReference type="ARBA" id="ARBA00023152"/>
    </source>
</evidence>
<feature type="binding site" evidence="4">
    <location>
        <position position="63"/>
    </location>
    <ligand>
        <name>substrate</name>
    </ligand>
</feature>
<name>E0TEN8_PARBH</name>
<evidence type="ECO:0000313" key="5">
    <source>
        <dbReference type="EMBL" id="ADM08921.1"/>
    </source>
</evidence>
<evidence type="ECO:0000256" key="2">
    <source>
        <dbReference type="ARBA" id="ARBA00023235"/>
    </source>
</evidence>
<sequence length="219" mass="24592">MKSSSGLTLYLVRHGETVWNRERRMQGQADSPLTKLGRAQAETHADLLARHEVDRIIASPLGRVRETAAVISRRLVVTPDFDDRLMEWSCGDWAGILYSDLSRLWPKEHAAWLGDRYGVRPPGGENMEDLRARAEAFWGEWQDRLTGRVALIGHGLMNRAIAGVLLDLSRAEIMAIRQKNDRIIRLSFTADRPIVHHFAGLRGPLTGLPGERGMTIPVS</sequence>
<evidence type="ECO:0000256" key="3">
    <source>
        <dbReference type="PIRSR" id="PIRSR613078-1"/>
    </source>
</evidence>
<evidence type="ECO:0000313" key="6">
    <source>
        <dbReference type="Proteomes" id="UP000001302"/>
    </source>
</evidence>
<dbReference type="PIRSF" id="PIRSF000709">
    <property type="entry name" value="6PFK_2-Ptase"/>
    <property type="match status" value="1"/>
</dbReference>
<dbReference type="InterPro" id="IPR050275">
    <property type="entry name" value="PGM_Phosphatase"/>
</dbReference>
<dbReference type="Pfam" id="PF00300">
    <property type="entry name" value="His_Phos_1"/>
    <property type="match status" value="1"/>
</dbReference>
<dbReference type="KEGG" id="pbr:PB2503_04232"/>
<dbReference type="SUPFAM" id="SSF53254">
    <property type="entry name" value="Phosphoglycerate mutase-like"/>
    <property type="match status" value="1"/>
</dbReference>
<dbReference type="AlphaFoldDB" id="E0TEN8"/>
<dbReference type="InterPro" id="IPR013078">
    <property type="entry name" value="His_Pase_superF_clade-1"/>
</dbReference>
<feature type="active site" description="Tele-phosphohistidine intermediate" evidence="3">
    <location>
        <position position="14"/>
    </location>
</feature>
<keyword evidence="2" id="KW-0413">Isomerase</keyword>
<dbReference type="InterPro" id="IPR001345">
    <property type="entry name" value="PG/BPGM_mutase_AS"/>
</dbReference>
<dbReference type="CDD" id="cd07067">
    <property type="entry name" value="HP_PGM_like"/>
    <property type="match status" value="1"/>
</dbReference>
<dbReference type="OrthoDB" id="9781415at2"/>
<feature type="binding site" evidence="4">
    <location>
        <begin position="13"/>
        <end position="20"/>
    </location>
    <ligand>
        <name>substrate</name>
    </ligand>
</feature>
<feature type="active site" description="Proton donor/acceptor" evidence="3">
    <location>
        <position position="87"/>
    </location>
</feature>
<keyword evidence="1" id="KW-0324">Glycolysis</keyword>
<dbReference type="GO" id="GO:0016791">
    <property type="term" value="F:phosphatase activity"/>
    <property type="evidence" value="ECO:0007669"/>
    <property type="project" value="TreeGrafter"/>
</dbReference>
<dbReference type="HOGENOM" id="CLU_033323_8_4_5"/>
<dbReference type="SMART" id="SM00855">
    <property type="entry name" value="PGAM"/>
    <property type="match status" value="1"/>
</dbReference>
<proteinExistence type="predicted"/>
<dbReference type="Proteomes" id="UP000001302">
    <property type="component" value="Chromosome"/>
</dbReference>
<dbReference type="PROSITE" id="PS00175">
    <property type="entry name" value="PG_MUTASE"/>
    <property type="match status" value="1"/>
</dbReference>
<dbReference type="PANTHER" id="PTHR48100:SF1">
    <property type="entry name" value="HISTIDINE PHOSPHATASE FAMILY PROTEIN-RELATED"/>
    <property type="match status" value="1"/>
</dbReference>
<dbReference type="RefSeq" id="WP_013299895.1">
    <property type="nucleotide sequence ID" value="NC_014414.1"/>
</dbReference>
<organism evidence="5 6">
    <name type="scientific">Parvularcula bermudensis (strain ATCC BAA-594 / HTCC2503 / KCTC 12087)</name>
    <dbReference type="NCBI Taxonomy" id="314260"/>
    <lineage>
        <taxon>Bacteria</taxon>
        <taxon>Pseudomonadati</taxon>
        <taxon>Pseudomonadota</taxon>
        <taxon>Alphaproteobacteria</taxon>
        <taxon>Parvularculales</taxon>
        <taxon>Parvularculaceae</taxon>
        <taxon>Parvularcula</taxon>
    </lineage>
</organism>
<dbReference type="Gene3D" id="3.40.50.1240">
    <property type="entry name" value="Phosphoglycerate mutase-like"/>
    <property type="match status" value="1"/>
</dbReference>
<evidence type="ECO:0000256" key="4">
    <source>
        <dbReference type="PIRSR" id="PIRSR613078-2"/>
    </source>
</evidence>
<dbReference type="GO" id="GO:0005737">
    <property type="term" value="C:cytoplasm"/>
    <property type="evidence" value="ECO:0007669"/>
    <property type="project" value="TreeGrafter"/>
</dbReference>
<dbReference type="EMBL" id="CP002156">
    <property type="protein sequence ID" value="ADM08921.1"/>
    <property type="molecule type" value="Genomic_DNA"/>
</dbReference>
<gene>
    <name evidence="5" type="ordered locus">PB2503_04232</name>
</gene>
<keyword evidence="6" id="KW-1185">Reference proteome</keyword>
<protein>
    <submittedName>
        <fullName evidence="5">Phosphoglycerate mutase</fullName>
    </submittedName>
</protein>
<dbReference type="eggNOG" id="COG0406">
    <property type="taxonomic scope" value="Bacteria"/>
</dbReference>
<reference evidence="6" key="1">
    <citation type="submission" date="2010-08" db="EMBL/GenBank/DDBJ databases">
        <title>Genome sequence of Parvularcula bermudensis HTCC2503.</title>
        <authorList>
            <person name="Kang D.-M."/>
            <person name="Oh H.-M."/>
            <person name="Cho J.-C."/>
        </authorList>
    </citation>
    <scope>NUCLEOTIDE SEQUENCE [LARGE SCALE GENOMIC DNA]</scope>
    <source>
        <strain evidence="6">ATCC BAA-594 / HTCC2503 / KCTC 12087</strain>
    </source>
</reference>
<dbReference type="STRING" id="314260.PB2503_04232"/>